<evidence type="ECO:0000256" key="1">
    <source>
        <dbReference type="SAM" id="Coils"/>
    </source>
</evidence>
<dbReference type="AlphaFoldDB" id="A0A8X8YFX7"/>
<evidence type="ECO:0000313" key="3">
    <source>
        <dbReference type="Proteomes" id="UP000298416"/>
    </source>
</evidence>
<sequence>MQELGREFMEMEFRLKAEQDEKVHTDEENASIINENEALRLELDSAREQLENLQKYRKEADLQSKSNVKLLVKEVKSLRSSQSELKQEYDAVSKESVELKTKLQKERMKRDCVDAANRKLLHECNILRSQLEECGVNFLVEQEYKLEMESPGDAMDVLATSENRMGLLLAEVQLLAREVATPVSSSSHESDKLTTTDDELRKMLTEVLIDNAILRKQATSIIRCALDTTDTSMQNTQMN</sequence>
<protein>
    <submittedName>
        <fullName evidence="2">Uncharacterized protein</fullName>
    </submittedName>
</protein>
<reference evidence="2" key="2">
    <citation type="submission" date="2020-08" db="EMBL/GenBank/DDBJ databases">
        <title>Plant Genome Project.</title>
        <authorList>
            <person name="Zhang R.-G."/>
        </authorList>
    </citation>
    <scope>NUCLEOTIDE SEQUENCE</scope>
    <source>
        <strain evidence="2">Huo1</strain>
        <tissue evidence="2">Leaf</tissue>
    </source>
</reference>
<dbReference type="PANTHER" id="PTHR46856:SF3">
    <property type="entry name" value="PX DOMAIN-CONTAINING PROTEIN EREX"/>
    <property type="match status" value="1"/>
</dbReference>
<dbReference type="Proteomes" id="UP000298416">
    <property type="component" value="Unassembled WGS sequence"/>
</dbReference>
<organism evidence="2">
    <name type="scientific">Salvia splendens</name>
    <name type="common">Scarlet sage</name>
    <dbReference type="NCBI Taxonomy" id="180675"/>
    <lineage>
        <taxon>Eukaryota</taxon>
        <taxon>Viridiplantae</taxon>
        <taxon>Streptophyta</taxon>
        <taxon>Embryophyta</taxon>
        <taxon>Tracheophyta</taxon>
        <taxon>Spermatophyta</taxon>
        <taxon>Magnoliopsida</taxon>
        <taxon>eudicotyledons</taxon>
        <taxon>Gunneridae</taxon>
        <taxon>Pentapetalae</taxon>
        <taxon>asterids</taxon>
        <taxon>lamiids</taxon>
        <taxon>Lamiales</taxon>
        <taxon>Lamiaceae</taxon>
        <taxon>Nepetoideae</taxon>
        <taxon>Mentheae</taxon>
        <taxon>Salviinae</taxon>
        <taxon>Salvia</taxon>
        <taxon>Salvia subgen. Calosphace</taxon>
        <taxon>core Calosphace</taxon>
    </lineage>
</organism>
<dbReference type="EMBL" id="PNBA02000003">
    <property type="protein sequence ID" value="KAG6429952.1"/>
    <property type="molecule type" value="Genomic_DNA"/>
</dbReference>
<proteinExistence type="predicted"/>
<evidence type="ECO:0000313" key="2">
    <source>
        <dbReference type="EMBL" id="KAG6429952.1"/>
    </source>
</evidence>
<keyword evidence="3" id="KW-1185">Reference proteome</keyword>
<dbReference type="InterPro" id="IPR044588">
    <property type="entry name" value="EREX-like"/>
</dbReference>
<name>A0A8X8YFX7_SALSN</name>
<dbReference type="GO" id="GO:0015031">
    <property type="term" value="P:protein transport"/>
    <property type="evidence" value="ECO:0007669"/>
    <property type="project" value="InterPro"/>
</dbReference>
<accession>A0A8X8YFX7</accession>
<gene>
    <name evidence="2" type="ORF">SASPL_108009</name>
</gene>
<comment type="caution">
    <text evidence="2">The sequence shown here is derived from an EMBL/GenBank/DDBJ whole genome shotgun (WGS) entry which is preliminary data.</text>
</comment>
<feature type="coiled-coil region" evidence="1">
    <location>
        <begin position="1"/>
        <end position="102"/>
    </location>
</feature>
<reference evidence="2" key="1">
    <citation type="submission" date="2018-01" db="EMBL/GenBank/DDBJ databases">
        <authorList>
            <person name="Mao J.F."/>
        </authorList>
    </citation>
    <scope>NUCLEOTIDE SEQUENCE</scope>
    <source>
        <strain evidence="2">Huo1</strain>
        <tissue evidence="2">Leaf</tissue>
    </source>
</reference>
<dbReference type="PANTHER" id="PTHR46856">
    <property type="entry name" value="PX DOMAIN-CONTAINING PROTEIN EREL1-RELATED"/>
    <property type="match status" value="1"/>
</dbReference>
<keyword evidence="1" id="KW-0175">Coiled coil</keyword>